<keyword evidence="4" id="KW-1185">Reference proteome</keyword>
<dbReference type="EMBL" id="CAJEWA010000006">
    <property type="protein sequence ID" value="CAD2080385.1"/>
    <property type="molecule type" value="Genomic_DNA"/>
</dbReference>
<dbReference type="EMBL" id="JACHFF010000003">
    <property type="protein sequence ID" value="MBB6423934.1"/>
    <property type="molecule type" value="Genomic_DNA"/>
</dbReference>
<organism evidence="1 3">
    <name type="scientific">Jeotgalicoccus coquinae</name>
    <dbReference type="NCBI Taxonomy" id="709509"/>
    <lineage>
        <taxon>Bacteria</taxon>
        <taxon>Bacillati</taxon>
        <taxon>Bacillota</taxon>
        <taxon>Bacilli</taxon>
        <taxon>Bacillales</taxon>
        <taxon>Staphylococcaceae</taxon>
        <taxon>Jeotgalicoccus</taxon>
    </lineage>
</organism>
<gene>
    <name evidence="2" type="ORF">HNR41_001911</name>
    <name evidence="1" type="ORF">JEOCOQ751_01731</name>
</gene>
<dbReference type="Proteomes" id="UP000534001">
    <property type="component" value="Unassembled WGS sequence"/>
</dbReference>
<dbReference type="Pfam" id="PF22397">
    <property type="entry name" value="NADAR-DarT1"/>
    <property type="match status" value="1"/>
</dbReference>
<reference evidence="1 3" key="1">
    <citation type="submission" date="2020-07" db="EMBL/GenBank/DDBJ databases">
        <authorList>
            <person name="Criscuolo A."/>
        </authorList>
    </citation>
    <scope>NUCLEOTIDE SEQUENCE [LARGE SCALE GENOMIC DNA]</scope>
    <source>
        <strain evidence="1">CIP111751</strain>
    </source>
</reference>
<reference evidence="2 4" key="2">
    <citation type="submission" date="2020-08" db="EMBL/GenBank/DDBJ databases">
        <title>Genomic Encyclopedia of Type Strains, Phase IV (KMG-IV): sequencing the most valuable type-strain genomes for metagenomic binning, comparative biology and taxonomic classification.</title>
        <authorList>
            <person name="Goeker M."/>
        </authorList>
    </citation>
    <scope>NUCLEOTIDE SEQUENCE [LARGE SCALE GENOMIC DNA]</scope>
    <source>
        <strain evidence="2 4">DSM 22419</strain>
    </source>
</reference>
<dbReference type="RefSeq" id="WP_184284028.1">
    <property type="nucleotide sequence ID" value="NZ_BMCO01000003.1"/>
</dbReference>
<evidence type="ECO:0000313" key="4">
    <source>
        <dbReference type="Proteomes" id="UP000545588"/>
    </source>
</evidence>
<keyword evidence="2" id="KW-0489">Methyltransferase</keyword>
<sequence length="216" mass="25228">MAKRYVYTVDHKNEYTKIEVNFEWFPGFSKEQKRKSVESLHSSFLKDYNEKVLEVSTASTEEIGVKLSAFNLKVKTAKGYEFTVEQLFQTSKVFKENGVQTNLLEQGLDSREVKKRLRTLHENDELIGFECFGRKFPLEPKTLFYNWLYLQTLSSNDELSERIMDYGAFSDISFNPNKSINCQAEACAIYVMLKRKKQLEIALKSPESFKETVYNI</sequence>
<dbReference type="GO" id="GO:0032259">
    <property type="term" value="P:methylation"/>
    <property type="evidence" value="ECO:0007669"/>
    <property type="project" value="UniProtKB-KW"/>
</dbReference>
<keyword evidence="2" id="KW-0808">Transferase</keyword>
<dbReference type="EC" id="2.1.1.72" evidence="2"/>
<evidence type="ECO:0000313" key="2">
    <source>
        <dbReference type="EMBL" id="MBB6423934.1"/>
    </source>
</evidence>
<dbReference type="AlphaFoldDB" id="A0A6V7RPZ0"/>
<accession>A0A6V7RPZ0</accession>
<dbReference type="GO" id="GO:0009007">
    <property type="term" value="F:site-specific DNA-methyltransferase (adenine-specific) activity"/>
    <property type="evidence" value="ECO:0007669"/>
    <property type="project" value="UniProtKB-EC"/>
</dbReference>
<dbReference type="Proteomes" id="UP000545588">
    <property type="component" value="Unassembled WGS sequence"/>
</dbReference>
<proteinExistence type="predicted"/>
<evidence type="ECO:0000313" key="1">
    <source>
        <dbReference type="EMBL" id="CAD2080385.1"/>
    </source>
</evidence>
<dbReference type="InterPro" id="IPR053913">
    <property type="entry name" value="NADAR-DarT1"/>
</dbReference>
<protein>
    <submittedName>
        <fullName evidence="2">Type I restriction enzyme M protein</fullName>
        <ecNumber evidence="2">2.1.1.72</ecNumber>
    </submittedName>
</protein>
<name>A0A6V7RPZ0_9STAP</name>
<comment type="caution">
    <text evidence="1">The sequence shown here is derived from an EMBL/GenBank/DDBJ whole genome shotgun (WGS) entry which is preliminary data.</text>
</comment>
<evidence type="ECO:0000313" key="3">
    <source>
        <dbReference type="Proteomes" id="UP000534001"/>
    </source>
</evidence>